<accession>A0A1Y1RWB3</accession>
<keyword evidence="3" id="KW-1185">Reference proteome</keyword>
<dbReference type="Proteomes" id="UP000192343">
    <property type="component" value="Unassembled WGS sequence"/>
</dbReference>
<sequence length="233" mass="27263">MPRSNAEAPCMKVLCVADHVDPLVYSNSIKDRFSDVHLVLAAGDLHLEYYGFIVSSLNVPLCFVFGNHNLERIKDYRSEFRNVYSLNPEAFHHYHSYGATYVGGKMVKIKGILIAGLGGSMRYNRGDNQFTEIGMFLYALRLLPRLLWNRLRYGRFLDILLTHAPPRNIHDKEDPCHRGFQFFRLFMDIFKPRFLIHGHVHLYDLNAQRETMYKRTRVINAYDHVLLDIEELE</sequence>
<organism evidence="2 3">
    <name type="scientific">Marispirochaeta aestuarii</name>
    <dbReference type="NCBI Taxonomy" id="1963862"/>
    <lineage>
        <taxon>Bacteria</taxon>
        <taxon>Pseudomonadati</taxon>
        <taxon>Spirochaetota</taxon>
        <taxon>Spirochaetia</taxon>
        <taxon>Spirochaetales</taxon>
        <taxon>Spirochaetaceae</taxon>
        <taxon>Marispirochaeta</taxon>
    </lineage>
</organism>
<protein>
    <submittedName>
        <fullName evidence="2">Metallophosphoesterase</fullName>
    </submittedName>
</protein>
<dbReference type="AlphaFoldDB" id="A0A1Y1RWB3"/>
<dbReference type="InterPro" id="IPR029052">
    <property type="entry name" value="Metallo-depent_PP-like"/>
</dbReference>
<gene>
    <name evidence="2" type="ORF">B4O97_12615</name>
</gene>
<dbReference type="InterPro" id="IPR004843">
    <property type="entry name" value="Calcineurin-like_PHP"/>
</dbReference>
<evidence type="ECO:0000313" key="3">
    <source>
        <dbReference type="Proteomes" id="UP000192343"/>
    </source>
</evidence>
<evidence type="ECO:0000313" key="2">
    <source>
        <dbReference type="EMBL" id="ORC34478.1"/>
    </source>
</evidence>
<dbReference type="EMBL" id="MWQY01000013">
    <property type="protein sequence ID" value="ORC34478.1"/>
    <property type="molecule type" value="Genomic_DNA"/>
</dbReference>
<reference evidence="2 3" key="1">
    <citation type="submission" date="2017-03" db="EMBL/GenBank/DDBJ databases">
        <title>Draft Genome sequence of Marispirochaeta sp. strain JC444.</title>
        <authorList>
            <person name="Shivani Y."/>
            <person name="Subhash Y."/>
            <person name="Sasikala C."/>
            <person name="Ramana C."/>
        </authorList>
    </citation>
    <scope>NUCLEOTIDE SEQUENCE [LARGE SCALE GENOMIC DNA]</scope>
    <source>
        <strain evidence="2 3">JC444</strain>
    </source>
</reference>
<evidence type="ECO:0000259" key="1">
    <source>
        <dbReference type="Pfam" id="PF00149"/>
    </source>
</evidence>
<dbReference type="Gene3D" id="3.60.21.10">
    <property type="match status" value="1"/>
</dbReference>
<dbReference type="STRING" id="1963862.B4O97_12615"/>
<feature type="domain" description="Calcineurin-like phosphoesterase" evidence="1">
    <location>
        <begin position="11"/>
        <end position="202"/>
    </location>
</feature>
<dbReference type="Pfam" id="PF00149">
    <property type="entry name" value="Metallophos"/>
    <property type="match status" value="1"/>
</dbReference>
<comment type="caution">
    <text evidence="2">The sequence shown here is derived from an EMBL/GenBank/DDBJ whole genome shotgun (WGS) entry which is preliminary data.</text>
</comment>
<name>A0A1Y1RWB3_9SPIO</name>
<dbReference type="SUPFAM" id="SSF56300">
    <property type="entry name" value="Metallo-dependent phosphatases"/>
    <property type="match status" value="1"/>
</dbReference>
<proteinExistence type="predicted"/>
<dbReference type="GO" id="GO:0016787">
    <property type="term" value="F:hydrolase activity"/>
    <property type="evidence" value="ECO:0007669"/>
    <property type="project" value="InterPro"/>
</dbReference>
<dbReference type="OrthoDB" id="9783591at2"/>